<dbReference type="Proteomes" id="UP001108240">
    <property type="component" value="Unplaced"/>
</dbReference>
<reference evidence="3" key="1">
    <citation type="submission" date="2025-08" db="UniProtKB">
        <authorList>
            <consortium name="Ensembl"/>
        </authorList>
    </citation>
    <scope>IDENTIFICATION</scope>
</reference>
<dbReference type="Gene3D" id="3.40.50.12700">
    <property type="match status" value="1"/>
</dbReference>
<evidence type="ECO:0000313" key="3">
    <source>
        <dbReference type="Ensembl" id="ENSCCRP00000106224.1"/>
    </source>
</evidence>
<sequence>MASPAIVICTACHMYSLSISVGDEGFTCDKCKEIVRLTEKISELETRIQTLIEDSKNVRALDTALDASSSGSPVHCSVPVTGPLQQGNWVTVRRHSRGSKHHSSVPIKTLNRFSPLSEAPTEKPDESALVIGDSIVRNVKIETPATIVQCLPGARAPDILANLKVLANAKRKYSKIVIHAGANDVRLRQSEITKNNIKEVCELASMMSDTVICSGPLPAYRGDEMHSRLSSLNGWMSKWCPQNNKGFIDNWTSFWGRPDLLKRDGLHPSWGGAALLSRNMAHSKRGRCCFNL</sequence>
<keyword evidence="4" id="KW-1185">Reference proteome</keyword>
<evidence type="ECO:0000256" key="1">
    <source>
        <dbReference type="SAM" id="Coils"/>
    </source>
</evidence>
<dbReference type="OMA" id="WCTANDV"/>
<dbReference type="InterPro" id="IPR013830">
    <property type="entry name" value="SGNH_hydro"/>
</dbReference>
<organism evidence="3 4">
    <name type="scientific">Cyprinus carpio carpio</name>
    <dbReference type="NCBI Taxonomy" id="630221"/>
    <lineage>
        <taxon>Eukaryota</taxon>
        <taxon>Metazoa</taxon>
        <taxon>Chordata</taxon>
        <taxon>Craniata</taxon>
        <taxon>Vertebrata</taxon>
        <taxon>Euteleostomi</taxon>
        <taxon>Actinopterygii</taxon>
        <taxon>Neopterygii</taxon>
        <taxon>Teleostei</taxon>
        <taxon>Ostariophysi</taxon>
        <taxon>Cypriniformes</taxon>
        <taxon>Cyprinidae</taxon>
        <taxon>Cyprininae</taxon>
        <taxon>Cyprinus</taxon>
    </lineage>
</organism>
<protein>
    <recommendedName>
        <fullName evidence="2">SGNH hydrolase-type esterase domain-containing protein</fullName>
    </recommendedName>
</protein>
<reference evidence="3" key="2">
    <citation type="submission" date="2025-09" db="UniProtKB">
        <authorList>
            <consortium name="Ensembl"/>
        </authorList>
    </citation>
    <scope>IDENTIFICATION</scope>
</reference>
<dbReference type="SUPFAM" id="SSF52266">
    <property type="entry name" value="SGNH hydrolase"/>
    <property type="match status" value="1"/>
</dbReference>
<dbReference type="Pfam" id="PF13472">
    <property type="entry name" value="Lipase_GDSL_2"/>
    <property type="match status" value="1"/>
</dbReference>
<dbReference type="Gene3D" id="3.40.50.12690">
    <property type="match status" value="1"/>
</dbReference>
<accession>A0A9J7XFJ9</accession>
<feature type="coiled-coil region" evidence="1">
    <location>
        <begin position="34"/>
        <end position="61"/>
    </location>
</feature>
<evidence type="ECO:0000259" key="2">
    <source>
        <dbReference type="Pfam" id="PF13472"/>
    </source>
</evidence>
<name>A0A9J7XFJ9_CYPCA</name>
<dbReference type="Ensembl" id="ENSCCRT00000175528.1">
    <property type="protein sequence ID" value="ENSCCRP00000106224.1"/>
    <property type="gene ID" value="ENSCCRG00000065800.1"/>
</dbReference>
<dbReference type="AlphaFoldDB" id="A0A9J7XFJ9"/>
<proteinExistence type="predicted"/>
<feature type="domain" description="SGNH hydrolase-type esterase" evidence="2">
    <location>
        <begin position="149"/>
        <end position="274"/>
    </location>
</feature>
<evidence type="ECO:0000313" key="4">
    <source>
        <dbReference type="Proteomes" id="UP001108240"/>
    </source>
</evidence>
<dbReference type="GeneTree" id="ENSGT00990000204536"/>
<keyword evidence="1" id="KW-0175">Coiled coil</keyword>